<dbReference type="PANTHER" id="PTHR43416:SF5">
    <property type="entry name" value="DIHYDROLIPOYLLYSINE-RESIDUE SUCCINYLTRANSFERASE COMPONENT OF 2-OXOGLUTARATE DEHYDROGENASE COMPLEX, MITOCHONDRIAL"/>
    <property type="match status" value="1"/>
</dbReference>
<evidence type="ECO:0000313" key="14">
    <source>
        <dbReference type="EMBL" id="PNG10765.1"/>
    </source>
</evidence>
<feature type="domain" description="Lipoyl-binding" evidence="12">
    <location>
        <begin position="2"/>
        <end position="77"/>
    </location>
</feature>
<comment type="cofactor">
    <cofactor evidence="11">
        <name>(R)-lipoate</name>
        <dbReference type="ChEBI" id="CHEBI:83088"/>
    </cofactor>
    <text evidence="11">Binds 1 lipoyl cofactor covalently.</text>
</comment>
<evidence type="ECO:0000256" key="1">
    <source>
        <dbReference type="ARBA" id="ARBA00004052"/>
    </source>
</evidence>
<dbReference type="SUPFAM" id="SSF52777">
    <property type="entry name" value="CoA-dependent acyltransferases"/>
    <property type="match status" value="1"/>
</dbReference>
<reference evidence="14 15" key="1">
    <citation type="submission" date="2018-01" db="EMBL/GenBank/DDBJ databases">
        <title>Denitrification phenotypes of diverse strains of Pseudomonas stutzeri.</title>
        <authorList>
            <person name="Milligan D.A."/>
            <person name="Bergaust L."/>
            <person name="Bakken L.R."/>
            <person name="Frostegard A."/>
        </authorList>
    </citation>
    <scope>NUCLEOTIDE SEQUENCE [LARGE SCALE GENOMIC DNA]</scope>
    <source>
        <strain evidence="14 15">24a75</strain>
    </source>
</reference>
<evidence type="ECO:0000259" key="13">
    <source>
        <dbReference type="PROSITE" id="PS51826"/>
    </source>
</evidence>
<sequence>MAIEIKAPTFPESVADGTVATWHKQPGDAVKRDELIVDIETDKVVMEVLAEADGVLTEIVKNEGDTVLSGELLGKLEAGATAAAAPAQAAAAPAQAAAPAAAAPAAAGEEPILAPAARKLAEENGIDPNSIAGTGKDGRVTKEDVVAAIEAKKSAPAAAAKPAAPAAAAPIFAEGDRVEKRVPMTRLRAKVAERLVEAQSSMAMLTTFNEVNMKPIMELRAKYKELFEKTHNGVRLGFMSFFVKAAVEALKRQPGVNASIDGNDIVYHGYQDIGVAVSSDRGLVVPVLRNAEHMTLAEIEGGINEFGKKAKAGKLTIEEMTGGTFTISNGGVFGSLLSTPIVNPPQTAILGMHKIQERPMAVNGQVVILPMMYLALSYDHRLIDGKEAVTFLVTMKDLLEDPARLLLDI</sequence>
<evidence type="ECO:0000256" key="3">
    <source>
        <dbReference type="ARBA" id="ARBA00007317"/>
    </source>
</evidence>
<dbReference type="Pfam" id="PF00198">
    <property type="entry name" value="2-oxoacid_dh"/>
    <property type="match status" value="1"/>
</dbReference>
<dbReference type="InterPro" id="IPR023213">
    <property type="entry name" value="CAT-like_dom_sf"/>
</dbReference>
<dbReference type="InterPro" id="IPR003016">
    <property type="entry name" value="2-oxoA_DH_lipoyl-BS"/>
</dbReference>
<dbReference type="InterPro" id="IPR036625">
    <property type="entry name" value="E3-bd_dom_sf"/>
</dbReference>
<organism evidence="14 15">
    <name type="scientific">Stutzerimonas stutzeri</name>
    <name type="common">Pseudomonas stutzeri</name>
    <dbReference type="NCBI Taxonomy" id="316"/>
    <lineage>
        <taxon>Bacteria</taxon>
        <taxon>Pseudomonadati</taxon>
        <taxon>Pseudomonadota</taxon>
        <taxon>Gammaproteobacteria</taxon>
        <taxon>Pseudomonadales</taxon>
        <taxon>Pseudomonadaceae</taxon>
        <taxon>Stutzerimonas</taxon>
    </lineage>
</organism>
<accession>A0A2N8T7V1</accession>
<protein>
    <recommendedName>
        <fullName evidence="5 11">Dihydrolipoyllysine-residue succinyltransferase component of 2-oxoglutarate dehydrogenase complex</fullName>
        <ecNumber evidence="4 11">2.3.1.61</ecNumber>
    </recommendedName>
    <alternativeName>
        <fullName evidence="11">2-oxoglutarate dehydrogenase complex component E2</fullName>
    </alternativeName>
</protein>
<keyword evidence="8 11" id="KW-0450">Lipoyl</keyword>
<dbReference type="InterPro" id="IPR050537">
    <property type="entry name" value="2-oxoacid_dehydrogenase"/>
</dbReference>
<dbReference type="InterPro" id="IPR006255">
    <property type="entry name" value="SucB"/>
</dbReference>
<dbReference type="GO" id="GO:0045252">
    <property type="term" value="C:oxoglutarate dehydrogenase complex"/>
    <property type="evidence" value="ECO:0007669"/>
    <property type="project" value="UniProtKB-UniRule"/>
</dbReference>
<dbReference type="FunFam" id="3.30.559.10:FF:000007">
    <property type="entry name" value="Dihydrolipoamide acetyltransferase component of pyruvate dehydrogenase complex"/>
    <property type="match status" value="1"/>
</dbReference>
<evidence type="ECO:0000256" key="9">
    <source>
        <dbReference type="ARBA" id="ARBA00023315"/>
    </source>
</evidence>
<evidence type="ECO:0000256" key="4">
    <source>
        <dbReference type="ARBA" id="ARBA00012945"/>
    </source>
</evidence>
<dbReference type="AlphaFoldDB" id="A0A2N8T7V1"/>
<dbReference type="InterPro" id="IPR011053">
    <property type="entry name" value="Single_hybrid_motif"/>
</dbReference>
<name>A0A2N8T7V1_STUST</name>
<evidence type="ECO:0000256" key="8">
    <source>
        <dbReference type="ARBA" id="ARBA00022823"/>
    </source>
</evidence>
<dbReference type="Pfam" id="PF00364">
    <property type="entry name" value="Biotin_lipoyl"/>
    <property type="match status" value="1"/>
</dbReference>
<dbReference type="EC" id="2.3.1.61" evidence="4 11"/>
<dbReference type="PROSITE" id="PS00189">
    <property type="entry name" value="LIPOYL"/>
    <property type="match status" value="1"/>
</dbReference>
<dbReference type="InterPro" id="IPR001078">
    <property type="entry name" value="2-oxoacid_DH_actylTfrase"/>
</dbReference>
<dbReference type="UniPathway" id="UPA00868">
    <property type="reaction ID" value="UER00840"/>
</dbReference>
<dbReference type="Proteomes" id="UP000236023">
    <property type="component" value="Unassembled WGS sequence"/>
</dbReference>
<dbReference type="PROSITE" id="PS51826">
    <property type="entry name" value="PSBD"/>
    <property type="match status" value="1"/>
</dbReference>
<comment type="pathway">
    <text evidence="2 11">Amino-acid degradation; L-lysine degradation via saccharopine pathway; glutaryl-CoA from L-lysine: step 6/6.</text>
</comment>
<evidence type="ECO:0000256" key="10">
    <source>
        <dbReference type="ARBA" id="ARBA00052761"/>
    </source>
</evidence>
<dbReference type="InterPro" id="IPR004167">
    <property type="entry name" value="PSBD"/>
</dbReference>
<dbReference type="NCBIfam" id="TIGR01347">
    <property type="entry name" value="sucB"/>
    <property type="match status" value="1"/>
</dbReference>
<dbReference type="CDD" id="cd06849">
    <property type="entry name" value="lipoyl_domain"/>
    <property type="match status" value="1"/>
</dbReference>
<dbReference type="RefSeq" id="WP_037043960.1">
    <property type="nucleotide sequence ID" value="NZ_JAMOHU010000050.1"/>
</dbReference>
<dbReference type="Gene3D" id="4.10.320.10">
    <property type="entry name" value="E3-binding domain"/>
    <property type="match status" value="1"/>
</dbReference>
<dbReference type="SUPFAM" id="SSF47005">
    <property type="entry name" value="Peripheral subunit-binding domain of 2-oxo acid dehydrogenase complex"/>
    <property type="match status" value="1"/>
</dbReference>
<evidence type="ECO:0000259" key="12">
    <source>
        <dbReference type="PROSITE" id="PS50968"/>
    </source>
</evidence>
<dbReference type="InterPro" id="IPR000089">
    <property type="entry name" value="Biotin_lipoyl"/>
</dbReference>
<comment type="caution">
    <text evidence="14">The sequence shown here is derived from an EMBL/GenBank/DDBJ whole genome shotgun (WGS) entry which is preliminary data.</text>
</comment>
<keyword evidence="9 11" id="KW-0012">Acyltransferase</keyword>
<evidence type="ECO:0000313" key="15">
    <source>
        <dbReference type="Proteomes" id="UP000236023"/>
    </source>
</evidence>
<evidence type="ECO:0000256" key="5">
    <source>
        <dbReference type="ARBA" id="ARBA00019511"/>
    </source>
</evidence>
<gene>
    <name evidence="14" type="ORF">CXK94_06085</name>
</gene>
<dbReference type="SUPFAM" id="SSF51230">
    <property type="entry name" value="Single hybrid motif"/>
    <property type="match status" value="1"/>
</dbReference>
<dbReference type="GO" id="GO:0004149">
    <property type="term" value="F:dihydrolipoyllysine-residue succinyltransferase activity"/>
    <property type="evidence" value="ECO:0007669"/>
    <property type="project" value="UniProtKB-UniRule"/>
</dbReference>
<keyword evidence="6 11" id="KW-0816">Tricarboxylic acid cycle</keyword>
<comment type="catalytic activity">
    <reaction evidence="10 11">
        <text>N(6)-[(R)-dihydrolipoyl]-L-lysyl-[protein] + succinyl-CoA = N(6)-[(R)-S(8)-succinyldihydrolipoyl]-L-lysyl-[protein] + CoA</text>
        <dbReference type="Rhea" id="RHEA:15213"/>
        <dbReference type="Rhea" id="RHEA-COMP:10475"/>
        <dbReference type="Rhea" id="RHEA-COMP:20092"/>
        <dbReference type="ChEBI" id="CHEBI:57287"/>
        <dbReference type="ChEBI" id="CHEBI:57292"/>
        <dbReference type="ChEBI" id="CHEBI:83100"/>
        <dbReference type="ChEBI" id="CHEBI:83120"/>
        <dbReference type="EC" id="2.3.1.61"/>
    </reaction>
</comment>
<dbReference type="EMBL" id="POUT01000002">
    <property type="protein sequence ID" value="PNG10765.1"/>
    <property type="molecule type" value="Genomic_DNA"/>
</dbReference>
<evidence type="ECO:0000256" key="11">
    <source>
        <dbReference type="RuleBase" id="RU361138"/>
    </source>
</evidence>
<dbReference type="Gene3D" id="3.30.559.10">
    <property type="entry name" value="Chloramphenicol acetyltransferase-like domain"/>
    <property type="match status" value="1"/>
</dbReference>
<evidence type="ECO:0000256" key="2">
    <source>
        <dbReference type="ARBA" id="ARBA00005145"/>
    </source>
</evidence>
<dbReference type="Pfam" id="PF02817">
    <property type="entry name" value="E3_binding"/>
    <property type="match status" value="1"/>
</dbReference>
<evidence type="ECO:0000256" key="7">
    <source>
        <dbReference type="ARBA" id="ARBA00022679"/>
    </source>
</evidence>
<evidence type="ECO:0000256" key="6">
    <source>
        <dbReference type="ARBA" id="ARBA00022532"/>
    </source>
</evidence>
<dbReference type="Gene3D" id="2.40.50.100">
    <property type="match status" value="1"/>
</dbReference>
<feature type="domain" description="Peripheral subunit-binding (PSBD)" evidence="13">
    <location>
        <begin position="112"/>
        <end position="149"/>
    </location>
</feature>
<dbReference type="PANTHER" id="PTHR43416">
    <property type="entry name" value="DIHYDROLIPOYLLYSINE-RESIDUE SUCCINYLTRANSFERASE COMPONENT OF 2-OXOGLUTARATE DEHYDROGENASE COMPLEX, MITOCHONDRIAL-RELATED"/>
    <property type="match status" value="1"/>
</dbReference>
<dbReference type="GO" id="GO:0005829">
    <property type="term" value="C:cytosol"/>
    <property type="evidence" value="ECO:0007669"/>
    <property type="project" value="TreeGrafter"/>
</dbReference>
<proteinExistence type="inferred from homology"/>
<comment type="similarity">
    <text evidence="3 11">Belongs to the 2-oxoacid dehydrogenase family.</text>
</comment>
<dbReference type="NCBIfam" id="NF004309">
    <property type="entry name" value="PRK05704.1"/>
    <property type="match status" value="1"/>
</dbReference>
<dbReference type="PROSITE" id="PS50968">
    <property type="entry name" value="BIOTINYL_LIPOYL"/>
    <property type="match status" value="1"/>
</dbReference>
<dbReference type="GO" id="GO:0006099">
    <property type="term" value="P:tricarboxylic acid cycle"/>
    <property type="evidence" value="ECO:0007669"/>
    <property type="project" value="UniProtKB-UniRule"/>
</dbReference>
<dbReference type="GO" id="GO:0033512">
    <property type="term" value="P:L-lysine catabolic process to acetyl-CoA via saccharopine"/>
    <property type="evidence" value="ECO:0007669"/>
    <property type="project" value="UniProtKB-UniRule"/>
</dbReference>
<keyword evidence="7 11" id="KW-0808">Transferase</keyword>
<comment type="function">
    <text evidence="1 11">E2 component of the 2-oxoglutarate dehydrogenase (OGDH) complex which catalyzes the second step in the conversion of 2-oxoglutarate to succinyl-CoA and CO(2).</text>
</comment>